<dbReference type="FunFam" id="3.40.50.2020:FF:000004">
    <property type="entry name" value="Adenine phosphoribosyltransferase"/>
    <property type="match status" value="1"/>
</dbReference>
<evidence type="ECO:0000256" key="2">
    <source>
        <dbReference type="ARBA" id="ARBA00003968"/>
    </source>
</evidence>
<comment type="pathway">
    <text evidence="4">Purine metabolism; AMP biosynthesis via salvage pathway; AMP from adenine: step 1/1.</text>
</comment>
<comment type="catalytic activity">
    <reaction evidence="1">
        <text>AMP + diphosphate = 5-phospho-alpha-D-ribose 1-diphosphate + adenine</text>
        <dbReference type="Rhea" id="RHEA:16609"/>
        <dbReference type="ChEBI" id="CHEBI:16708"/>
        <dbReference type="ChEBI" id="CHEBI:33019"/>
        <dbReference type="ChEBI" id="CHEBI:58017"/>
        <dbReference type="ChEBI" id="CHEBI:456215"/>
        <dbReference type="EC" id="2.4.2.7"/>
    </reaction>
</comment>
<feature type="signal peptide" evidence="12">
    <location>
        <begin position="1"/>
        <end position="25"/>
    </location>
</feature>
<evidence type="ECO:0000256" key="5">
    <source>
        <dbReference type="ARBA" id="ARBA00008391"/>
    </source>
</evidence>
<dbReference type="InterPro" id="IPR005764">
    <property type="entry name" value="Ade_phspho_trans"/>
</dbReference>
<evidence type="ECO:0000256" key="8">
    <source>
        <dbReference type="ARBA" id="ARBA00022490"/>
    </source>
</evidence>
<keyword evidence="10" id="KW-0808">Transferase</keyword>
<dbReference type="SUPFAM" id="SSF53271">
    <property type="entry name" value="PRTase-like"/>
    <property type="match status" value="1"/>
</dbReference>
<keyword evidence="12" id="KW-0732">Signal</keyword>
<evidence type="ECO:0000256" key="12">
    <source>
        <dbReference type="SAM" id="SignalP"/>
    </source>
</evidence>
<dbReference type="GO" id="GO:0005737">
    <property type="term" value="C:cytoplasm"/>
    <property type="evidence" value="ECO:0007669"/>
    <property type="project" value="UniProtKB-SubCell"/>
</dbReference>
<gene>
    <name evidence="14" type="ORF">ASEP1449_LOCUS8155</name>
</gene>
<keyword evidence="11" id="KW-0660">Purine salvage</keyword>
<evidence type="ECO:0000256" key="7">
    <source>
        <dbReference type="ARBA" id="ARBA00011893"/>
    </source>
</evidence>
<evidence type="ECO:0000256" key="3">
    <source>
        <dbReference type="ARBA" id="ARBA00004496"/>
    </source>
</evidence>
<accession>A0A7S2UDA1</accession>
<organism evidence="14">
    <name type="scientific">Attheya septentrionalis</name>
    <dbReference type="NCBI Taxonomy" id="420275"/>
    <lineage>
        <taxon>Eukaryota</taxon>
        <taxon>Sar</taxon>
        <taxon>Stramenopiles</taxon>
        <taxon>Ochrophyta</taxon>
        <taxon>Bacillariophyta</taxon>
        <taxon>Coscinodiscophyceae</taxon>
        <taxon>Chaetocerotophycidae</taxon>
        <taxon>Chaetocerotales</taxon>
        <taxon>Attheyaceae</taxon>
        <taxon>Attheya</taxon>
    </lineage>
</organism>
<evidence type="ECO:0000256" key="4">
    <source>
        <dbReference type="ARBA" id="ARBA00004659"/>
    </source>
</evidence>
<dbReference type="NCBIfam" id="NF002636">
    <property type="entry name" value="PRK02304.1-5"/>
    <property type="match status" value="1"/>
</dbReference>
<evidence type="ECO:0000256" key="6">
    <source>
        <dbReference type="ARBA" id="ARBA00011738"/>
    </source>
</evidence>
<keyword evidence="8" id="KW-0963">Cytoplasm</keyword>
<sequence>MKAAVIQWFINFAVVIVLLSSTTKAVDTVTPSCNSADAAIVPTKEDTQTMSLATKETSQYEQDGEAAREIAKYLPYFPFKGIPRFYDIGGFLYEPLVFQRIVDIFVARYKEIGIDSVAGLDARGFILGPPIALALKKPFIMMRKKGKMPNSITSDSYKTEYGARDGMTIQKDKIKEGDRVLVIDDLVATGGTLSSAISLVKLCGGTVVECACVVELKMFIDPPAESGLPSRKKLFEKLDHQEVPVWGLISEDVLTNEAKLDKNYVDDGEEH</sequence>
<evidence type="ECO:0000313" key="14">
    <source>
        <dbReference type="EMBL" id="CAD9816323.1"/>
    </source>
</evidence>
<evidence type="ECO:0000256" key="9">
    <source>
        <dbReference type="ARBA" id="ARBA00022676"/>
    </source>
</evidence>
<dbReference type="GO" id="GO:0003999">
    <property type="term" value="F:adenine phosphoribosyltransferase activity"/>
    <property type="evidence" value="ECO:0007669"/>
    <property type="project" value="UniProtKB-EC"/>
</dbReference>
<comment type="function">
    <text evidence="2">Catalyzes a salvage reaction resulting in the formation of AMP, that is energically less costly than de novo synthesis.</text>
</comment>
<keyword evidence="9" id="KW-0328">Glycosyltransferase</keyword>
<dbReference type="Gene3D" id="3.40.50.2020">
    <property type="match status" value="1"/>
</dbReference>
<reference evidence="14" key="1">
    <citation type="submission" date="2021-01" db="EMBL/GenBank/DDBJ databases">
        <authorList>
            <person name="Corre E."/>
            <person name="Pelletier E."/>
            <person name="Niang G."/>
            <person name="Scheremetjew M."/>
            <person name="Finn R."/>
            <person name="Kale V."/>
            <person name="Holt S."/>
            <person name="Cochrane G."/>
            <person name="Meng A."/>
            <person name="Brown T."/>
            <person name="Cohen L."/>
        </authorList>
    </citation>
    <scope>NUCLEOTIDE SEQUENCE</scope>
    <source>
        <strain evidence="14">CCMP2084</strain>
    </source>
</reference>
<comment type="similarity">
    <text evidence="5">Belongs to the purine/pyrimidine phosphoribosyltransferase family.</text>
</comment>
<dbReference type="EMBL" id="HBHQ01012266">
    <property type="protein sequence ID" value="CAD9816323.1"/>
    <property type="molecule type" value="Transcribed_RNA"/>
</dbReference>
<dbReference type="InterPro" id="IPR000836">
    <property type="entry name" value="PRTase_dom"/>
</dbReference>
<feature type="chain" id="PRO_5031479942" description="adenine phosphoribosyltransferase" evidence="12">
    <location>
        <begin position="26"/>
        <end position="271"/>
    </location>
</feature>
<dbReference type="InterPro" id="IPR029057">
    <property type="entry name" value="PRTase-like"/>
</dbReference>
<feature type="domain" description="Phosphoribosyltransferase" evidence="13">
    <location>
        <begin position="97"/>
        <end position="221"/>
    </location>
</feature>
<dbReference type="InterPro" id="IPR050120">
    <property type="entry name" value="Adenine_PRTase"/>
</dbReference>
<dbReference type="GO" id="GO:0006168">
    <property type="term" value="P:adenine salvage"/>
    <property type="evidence" value="ECO:0007669"/>
    <property type="project" value="InterPro"/>
</dbReference>
<dbReference type="EC" id="2.4.2.7" evidence="7"/>
<dbReference type="AlphaFoldDB" id="A0A7S2UDA1"/>
<evidence type="ECO:0000256" key="10">
    <source>
        <dbReference type="ARBA" id="ARBA00022679"/>
    </source>
</evidence>
<evidence type="ECO:0000256" key="1">
    <source>
        <dbReference type="ARBA" id="ARBA00000868"/>
    </source>
</evidence>
<dbReference type="UniPathway" id="UPA00588">
    <property type="reaction ID" value="UER00646"/>
</dbReference>
<dbReference type="HAMAP" id="MF_00004">
    <property type="entry name" value="Aden_phosphoribosyltr"/>
    <property type="match status" value="1"/>
</dbReference>
<name>A0A7S2UDA1_9STRA</name>
<dbReference type="CDD" id="cd06223">
    <property type="entry name" value="PRTases_typeI"/>
    <property type="match status" value="1"/>
</dbReference>
<evidence type="ECO:0000259" key="13">
    <source>
        <dbReference type="Pfam" id="PF00156"/>
    </source>
</evidence>
<proteinExistence type="inferred from homology"/>
<dbReference type="PANTHER" id="PTHR11776:SF7">
    <property type="entry name" value="PHOSPHORIBOSYLTRANSFERASE DOMAIN-CONTAINING PROTEIN"/>
    <property type="match status" value="1"/>
</dbReference>
<dbReference type="GO" id="GO:0006166">
    <property type="term" value="P:purine ribonucleoside salvage"/>
    <property type="evidence" value="ECO:0007669"/>
    <property type="project" value="UniProtKB-KW"/>
</dbReference>
<comment type="subunit">
    <text evidence="6">Homodimer.</text>
</comment>
<evidence type="ECO:0000256" key="11">
    <source>
        <dbReference type="ARBA" id="ARBA00022726"/>
    </source>
</evidence>
<dbReference type="Pfam" id="PF00156">
    <property type="entry name" value="Pribosyltran"/>
    <property type="match status" value="1"/>
</dbReference>
<dbReference type="PANTHER" id="PTHR11776">
    <property type="entry name" value="ADENINE PHOSPHORIBOSYLTRANSFERASE"/>
    <property type="match status" value="1"/>
</dbReference>
<dbReference type="GO" id="GO:0044209">
    <property type="term" value="P:AMP salvage"/>
    <property type="evidence" value="ECO:0007669"/>
    <property type="project" value="UniProtKB-UniPathway"/>
</dbReference>
<protein>
    <recommendedName>
        <fullName evidence="7">adenine phosphoribosyltransferase</fullName>
        <ecNumber evidence="7">2.4.2.7</ecNumber>
    </recommendedName>
</protein>
<comment type="subcellular location">
    <subcellularLocation>
        <location evidence="3">Cytoplasm</location>
    </subcellularLocation>
</comment>